<gene>
    <name evidence="3" type="ORF">BDZ94DRAFT_893988</name>
</gene>
<feature type="region of interest" description="Disordered" evidence="1">
    <location>
        <begin position="362"/>
        <end position="384"/>
    </location>
</feature>
<organism evidence="3 4">
    <name type="scientific">Collybia nuda</name>
    <dbReference type="NCBI Taxonomy" id="64659"/>
    <lineage>
        <taxon>Eukaryota</taxon>
        <taxon>Fungi</taxon>
        <taxon>Dikarya</taxon>
        <taxon>Basidiomycota</taxon>
        <taxon>Agaricomycotina</taxon>
        <taxon>Agaricomycetes</taxon>
        <taxon>Agaricomycetidae</taxon>
        <taxon>Agaricales</taxon>
        <taxon>Tricholomatineae</taxon>
        <taxon>Clitocybaceae</taxon>
        <taxon>Collybia</taxon>
    </lineage>
</organism>
<dbReference type="OrthoDB" id="3037750at2759"/>
<keyword evidence="2" id="KW-0812">Transmembrane</keyword>
<evidence type="ECO:0000313" key="4">
    <source>
        <dbReference type="Proteomes" id="UP000807353"/>
    </source>
</evidence>
<feature type="transmembrane region" description="Helical" evidence="2">
    <location>
        <begin position="194"/>
        <end position="214"/>
    </location>
</feature>
<keyword evidence="4" id="KW-1185">Reference proteome</keyword>
<feature type="transmembrane region" description="Helical" evidence="2">
    <location>
        <begin position="226"/>
        <end position="248"/>
    </location>
</feature>
<dbReference type="Proteomes" id="UP000807353">
    <property type="component" value="Unassembled WGS sequence"/>
</dbReference>
<evidence type="ECO:0000313" key="3">
    <source>
        <dbReference type="EMBL" id="KAF9460506.1"/>
    </source>
</evidence>
<reference evidence="3" key="1">
    <citation type="submission" date="2020-11" db="EMBL/GenBank/DDBJ databases">
        <authorList>
            <consortium name="DOE Joint Genome Institute"/>
            <person name="Ahrendt S."/>
            <person name="Riley R."/>
            <person name="Andreopoulos W."/>
            <person name="Labutti K."/>
            <person name="Pangilinan J."/>
            <person name="Ruiz-Duenas F.J."/>
            <person name="Barrasa J.M."/>
            <person name="Sanchez-Garcia M."/>
            <person name="Camarero S."/>
            <person name="Miyauchi S."/>
            <person name="Serrano A."/>
            <person name="Linde D."/>
            <person name="Babiker R."/>
            <person name="Drula E."/>
            <person name="Ayuso-Fernandez I."/>
            <person name="Pacheco R."/>
            <person name="Padilla G."/>
            <person name="Ferreira P."/>
            <person name="Barriuso J."/>
            <person name="Kellner H."/>
            <person name="Castanera R."/>
            <person name="Alfaro M."/>
            <person name="Ramirez L."/>
            <person name="Pisabarro A.G."/>
            <person name="Kuo A."/>
            <person name="Tritt A."/>
            <person name="Lipzen A."/>
            <person name="He G."/>
            <person name="Yan M."/>
            <person name="Ng V."/>
            <person name="Cullen D."/>
            <person name="Martin F."/>
            <person name="Rosso M.-N."/>
            <person name="Henrissat B."/>
            <person name="Hibbett D."/>
            <person name="Martinez A.T."/>
            <person name="Grigoriev I.V."/>
        </authorList>
    </citation>
    <scope>NUCLEOTIDE SEQUENCE</scope>
    <source>
        <strain evidence="3">CBS 247.69</strain>
    </source>
</reference>
<feature type="transmembrane region" description="Helical" evidence="2">
    <location>
        <begin position="279"/>
        <end position="308"/>
    </location>
</feature>
<evidence type="ECO:0000256" key="1">
    <source>
        <dbReference type="SAM" id="MobiDB-lite"/>
    </source>
</evidence>
<name>A0A9P6CCD4_9AGAR</name>
<feature type="transmembrane region" description="Helical" evidence="2">
    <location>
        <begin position="72"/>
        <end position="90"/>
    </location>
</feature>
<feature type="transmembrane region" description="Helical" evidence="2">
    <location>
        <begin position="328"/>
        <end position="348"/>
    </location>
</feature>
<proteinExistence type="predicted"/>
<dbReference type="AlphaFoldDB" id="A0A9P6CCD4"/>
<dbReference type="EMBL" id="MU150297">
    <property type="protein sequence ID" value="KAF9460506.1"/>
    <property type="molecule type" value="Genomic_DNA"/>
</dbReference>
<protein>
    <submittedName>
        <fullName evidence="3">Uncharacterized protein</fullName>
    </submittedName>
</protein>
<keyword evidence="2" id="KW-1133">Transmembrane helix</keyword>
<evidence type="ECO:0000256" key="2">
    <source>
        <dbReference type="SAM" id="Phobius"/>
    </source>
</evidence>
<feature type="compositionally biased region" description="Polar residues" evidence="1">
    <location>
        <begin position="372"/>
        <end position="384"/>
    </location>
</feature>
<comment type="caution">
    <text evidence="3">The sequence shown here is derived from an EMBL/GenBank/DDBJ whole genome shotgun (WGS) entry which is preliminary data.</text>
</comment>
<keyword evidence="2" id="KW-0472">Membrane</keyword>
<sequence>MQTQICPVTRCSTDPISTQALPVPVSTTLQVEVPRTAPALCGDPRPFKNSHSLKRNIVYRLNNLMEFSLSASFHYLYTIVLLGLPFFYAARASSVLDLEAAARDTIGNQEIIRSPINDRLDDTPDHHHLDVPGHRLQPSGRLQYILEISNPEGEPRSIVIVRPSPIPQPPHTPDIVPKFQAEWENYVNMRVAEWTILFTVACIFVAVSLTIFQIPEAINEPITRAFTSVAVFRAFSGVIYAPIFPLFFKSQYTRTPRFALFWVKETRKKRKVSTFWNPWVMISLPAASTLWALIFYFLAIFCVTWGMSSTAPTERIQSVTPLVIVTRGLIALSTFVDVTCLVGIMLTLRRFKALYSIVCDSSGSGNGRQDTDPTCTPTDVSNAC</sequence>
<accession>A0A9P6CCD4</accession>